<gene>
    <name evidence="1" type="ORF">ASZ90_008091</name>
</gene>
<protein>
    <submittedName>
        <fullName evidence="1">Uncharacterized protein</fullName>
    </submittedName>
</protein>
<dbReference type="EMBL" id="LNQE01000985">
    <property type="protein sequence ID" value="KUG22121.1"/>
    <property type="molecule type" value="Genomic_DNA"/>
</dbReference>
<name>A0A0W8FMS0_9ZZZZ</name>
<sequence>MIDKPIIKVINAFNKLPYCFTLQCCYGHFIYGGQNDPHNLEPLPLTDTIARVEYRIAYIALCIENSDLGRMLFDALKGIADIDPENIQFCCAEWFWEKQLNSYALQVEPDRFKFEDKAIVDYQEALKIEKIRNEFFVQIKALLQKQQWRDKSG</sequence>
<evidence type="ECO:0000313" key="1">
    <source>
        <dbReference type="EMBL" id="KUG22121.1"/>
    </source>
</evidence>
<proteinExistence type="predicted"/>
<dbReference type="AlphaFoldDB" id="A0A0W8FMS0"/>
<comment type="caution">
    <text evidence="1">The sequence shown here is derived from an EMBL/GenBank/DDBJ whole genome shotgun (WGS) entry which is preliminary data.</text>
</comment>
<reference evidence="1" key="1">
    <citation type="journal article" date="2015" name="Proc. Natl. Acad. Sci. U.S.A.">
        <title>Networks of energetic and metabolic interactions define dynamics in microbial communities.</title>
        <authorList>
            <person name="Embree M."/>
            <person name="Liu J.K."/>
            <person name="Al-Bassam M.M."/>
            <person name="Zengler K."/>
        </authorList>
    </citation>
    <scope>NUCLEOTIDE SEQUENCE</scope>
</reference>
<accession>A0A0W8FMS0</accession>
<organism evidence="1">
    <name type="scientific">hydrocarbon metagenome</name>
    <dbReference type="NCBI Taxonomy" id="938273"/>
    <lineage>
        <taxon>unclassified sequences</taxon>
        <taxon>metagenomes</taxon>
        <taxon>ecological metagenomes</taxon>
    </lineage>
</organism>